<accession>E1C9Q6</accession>
<dbReference type="Pfam" id="PF13812">
    <property type="entry name" value="PPR_3"/>
    <property type="match status" value="1"/>
</dbReference>
<evidence type="ECO:0000259" key="3">
    <source>
        <dbReference type="Pfam" id="PF17177"/>
    </source>
</evidence>
<name>Q5W967_PHYPA</name>
<dbReference type="Pfam" id="PF12854">
    <property type="entry name" value="PPR_1"/>
    <property type="match status" value="1"/>
</dbReference>
<dbReference type="InterPro" id="IPR011990">
    <property type="entry name" value="TPR-like_helical_dom_sf"/>
</dbReference>
<evidence type="ECO:0000256" key="1">
    <source>
        <dbReference type="ARBA" id="ARBA00007626"/>
    </source>
</evidence>
<organism evidence="4">
    <name type="scientific">Physcomitrium patens</name>
    <name type="common">Spreading-leaved earth moss</name>
    <name type="synonym">Physcomitrella patens</name>
    <dbReference type="NCBI Taxonomy" id="3218"/>
    <lineage>
        <taxon>Eukaryota</taxon>
        <taxon>Viridiplantae</taxon>
        <taxon>Streptophyta</taxon>
        <taxon>Embryophyta</taxon>
        <taxon>Bryophyta</taxon>
        <taxon>Bryophytina</taxon>
        <taxon>Bryopsida</taxon>
        <taxon>Funariidae</taxon>
        <taxon>Funariales</taxon>
        <taxon>Funariaceae</taxon>
        <taxon>Physcomitrium</taxon>
    </lineage>
</organism>
<evidence type="ECO:0000256" key="2">
    <source>
        <dbReference type="ARBA" id="ARBA00022737"/>
    </source>
</evidence>
<keyword evidence="2" id="KW-0677">Repeat</keyword>
<protein>
    <submittedName>
        <fullName evidence="4">PpPPR_38 protein</fullName>
    </submittedName>
</protein>
<dbReference type="NCBIfam" id="TIGR00756">
    <property type="entry name" value="PPR"/>
    <property type="match status" value="7"/>
</dbReference>
<reference evidence="4" key="4">
    <citation type="journal article" date="2009" name="FEBS J.">
        <title>A moss pentatricopeptide repeat protein binds to the 3' end of plastid clpP pre-mRNA and assists with mRNA maturation.</title>
        <authorList>
            <person name="Hattori M."/>
            <person name="Sugita M."/>
        </authorList>
    </citation>
    <scope>NUCLEOTIDE SEQUENCE</scope>
    <source>
        <tissue evidence="4">Protonema</tissue>
    </source>
</reference>
<dbReference type="InterPro" id="IPR002885">
    <property type="entry name" value="PPR_rpt"/>
</dbReference>
<evidence type="ECO:0000313" key="4">
    <source>
        <dbReference type="EMBL" id="BAD67152.1"/>
    </source>
</evidence>
<dbReference type="EMBL" id="AB178264">
    <property type="protein sequence ID" value="BAD67152.1"/>
    <property type="molecule type" value="mRNA"/>
</dbReference>
<reference evidence="4" key="2">
    <citation type="journal article" date="2007" name="J. Biol. Chem.">
        <title>A Pentatricopeptide repeat protein is required for RNA processing of clpP Pre-mRNA in moss chloroplasts.</title>
        <authorList>
            <person name="Hattori M."/>
            <person name="Miyake H."/>
            <person name="Sugita M."/>
        </authorList>
    </citation>
    <scope>NUCLEOTIDE SEQUENCE</scope>
    <source>
        <tissue evidence="4">Protonema</tissue>
    </source>
</reference>
<dbReference type="PROSITE" id="PS51375">
    <property type="entry name" value="PPR"/>
    <property type="match status" value="8"/>
</dbReference>
<dbReference type="AlphaFoldDB" id="Q5W967"/>
<reference evidence="4" key="1">
    <citation type="journal article" date="2004" name="Gene">
        <title>Identification and characterization of cDNAs encoding pentatricopeptide repeat proteins in the basal land plant, the moss Physcomitrella patens.</title>
        <authorList>
            <person name="Hattori M."/>
            <person name="Hasebe M."/>
            <person name="Sugita M."/>
        </authorList>
    </citation>
    <scope>NUCLEOTIDE SEQUENCE</scope>
    <source>
        <tissue evidence="4">Protonema</tissue>
    </source>
</reference>
<dbReference type="eggNOG" id="KOG4197">
    <property type="taxonomic scope" value="Eukaryota"/>
</dbReference>
<dbReference type="Pfam" id="PF01535">
    <property type="entry name" value="PPR"/>
    <property type="match status" value="1"/>
</dbReference>
<comment type="similarity">
    <text evidence="1">Belongs to the PPR family. P subfamily.</text>
</comment>
<gene>
    <name evidence="4" type="primary">PpPPR_38</name>
</gene>
<accession>Q5W967</accession>
<dbReference type="PANTHER" id="PTHR47447:SF17">
    <property type="entry name" value="OS12G0638900 PROTEIN"/>
    <property type="match status" value="1"/>
</dbReference>
<feature type="domain" description="PROP1-like PPR" evidence="3">
    <location>
        <begin position="306"/>
        <end position="431"/>
    </location>
</feature>
<sequence>MAGLPVASSLVAPHIDCSSTASLSSKDVKCTGLAWAAMEPCAGSLLPVRSSAASPGIRTPVGLGRTAGLNDIIFRRSNYGRNEEKSGRVTEIVQQFTPSPSSLPEGNPKPCQNPLRSWGSRAAFTIVQATSSSDYLEDDSQLNSVKDYNSALLNCVKDGRMRDAMTIFKRFEGAGLKPDVVSYTALIQGFGKLKSYNKVTDVFSRMQRNRCPPDLKLCTVLISTYGNGGLPVLAESAMQYAQAQGLQPDAIAYTALVHAYAQEGLWEEAEKTLSDMLDVGIVDDRPYAALVAAYGKAGLTDNVNKILETMKASGVEASTTLYNTLINIHSKAEAPEKARAVLQLMQADGCQCDEITYTSVMEAYSRNKQPLMAESMMGEMKRAGIQPGPVSYGVLISAYCRAGRLGDAERILRAMQNAKCKPTVEIYNMMISGYASAKMRSQAERMFQTMQDCGLRPDAAEDCYIRMQQLGCKPNAVTYKILLKAYTDYNNSIDAERIRLDMRKAGISLETLS</sequence>
<dbReference type="InterPro" id="IPR033443">
    <property type="entry name" value="PROP1-like_PPR_dom"/>
</dbReference>
<dbReference type="Pfam" id="PF17177">
    <property type="entry name" value="PPR_long"/>
    <property type="match status" value="1"/>
</dbReference>
<proteinExistence type="evidence at transcript level"/>
<dbReference type="Gene3D" id="1.25.40.10">
    <property type="entry name" value="Tetratricopeptide repeat domain"/>
    <property type="match status" value="3"/>
</dbReference>
<accession>A9TP95</accession>
<dbReference type="PANTHER" id="PTHR47447">
    <property type="entry name" value="OS03G0856100 PROTEIN"/>
    <property type="match status" value="1"/>
</dbReference>
<reference evidence="4" key="3">
    <citation type="journal article" date="2008" name="Mol. Biol. Evol.">
        <title>On the expansion of the pentatricopeptide repeat gene family in plants.</title>
        <authorList>
            <person name="O'Toole N."/>
            <person name="Hattori M."/>
            <person name="Andres C."/>
            <person name="Iida K."/>
            <person name="Lurin C."/>
            <person name="Schmitz-Linneweber C."/>
            <person name="Sugita M."/>
            <person name="Small I."/>
        </authorList>
    </citation>
    <scope>NUCLEOTIDE SEQUENCE</scope>
    <source>
        <tissue evidence="4">Protonema</tissue>
    </source>
</reference>
<dbReference type="Pfam" id="PF13041">
    <property type="entry name" value="PPR_2"/>
    <property type="match status" value="1"/>
</dbReference>